<protein>
    <submittedName>
        <fullName evidence="1">Uncharacterized protein</fullName>
    </submittedName>
</protein>
<organism evidence="1">
    <name type="scientific">Pseudomonas sp. MYb327</name>
    <dbReference type="NCBI Taxonomy" id="2745230"/>
    <lineage>
        <taxon>Bacteria</taxon>
        <taxon>Pseudomonadati</taxon>
        <taxon>Pseudomonadota</taxon>
        <taxon>Gammaproteobacteria</taxon>
        <taxon>Pseudomonadales</taxon>
        <taxon>Pseudomonadaceae</taxon>
        <taxon>Pseudomonas</taxon>
    </lineage>
</organism>
<evidence type="ECO:0000313" key="1">
    <source>
        <dbReference type="EMBL" id="XCG76022.1"/>
    </source>
</evidence>
<name>A0AAU8E6C3_9PSED</name>
<sequence length="69" mass="7730">MHITFRTAGFSLMTMFVSCGVGAQEMDTRIDKITMEGERPPHVALAKLIAPTEACFDKRWKLDDITAVE</sequence>
<dbReference type="PROSITE" id="PS51257">
    <property type="entry name" value="PROKAR_LIPOPROTEIN"/>
    <property type="match status" value="1"/>
</dbReference>
<dbReference type="EMBL" id="CP159258">
    <property type="protein sequence ID" value="XCG76022.1"/>
    <property type="molecule type" value="Genomic_DNA"/>
</dbReference>
<reference evidence="1" key="1">
    <citation type="submission" date="2024-06" db="EMBL/GenBank/DDBJ databases">
        <title>The Caenorhabditis elegans bacterial microbiome influences microsporidia infection through nutrient limitation and inhibiting parasite invasion.</title>
        <authorList>
            <person name="Tamim El Jarkass H."/>
            <person name="Castelblanco S."/>
            <person name="Kaur M."/>
            <person name="Wan Y.C."/>
            <person name="Ellis A.E."/>
            <person name="Sheldon R.D."/>
            <person name="Lien E.C."/>
            <person name="Burton N.O."/>
            <person name="Wright G.D."/>
            <person name="Reinke A.W."/>
        </authorList>
    </citation>
    <scope>NUCLEOTIDE SEQUENCE</scope>
    <source>
        <strain evidence="1">MYb327</strain>
    </source>
</reference>
<dbReference type="RefSeq" id="WP_339555805.1">
    <property type="nucleotide sequence ID" value="NZ_CP159258.1"/>
</dbReference>
<proteinExistence type="predicted"/>
<accession>A0AAU8E6C3</accession>
<dbReference type="AlphaFoldDB" id="A0AAU8E6C3"/>
<gene>
    <name evidence="1" type="ORF">ABVN21_08115</name>
</gene>